<dbReference type="AlphaFoldDB" id="X1HSC9"/>
<dbReference type="SUPFAM" id="SSF49464">
    <property type="entry name" value="Carboxypeptidase regulatory domain-like"/>
    <property type="match status" value="1"/>
</dbReference>
<evidence type="ECO:0008006" key="2">
    <source>
        <dbReference type="Google" id="ProtNLM"/>
    </source>
</evidence>
<dbReference type="EMBL" id="BARU01021103">
    <property type="protein sequence ID" value="GAH56754.1"/>
    <property type="molecule type" value="Genomic_DNA"/>
</dbReference>
<organism evidence="1">
    <name type="scientific">marine sediment metagenome</name>
    <dbReference type="NCBI Taxonomy" id="412755"/>
    <lineage>
        <taxon>unclassified sequences</taxon>
        <taxon>metagenomes</taxon>
        <taxon>ecological metagenomes</taxon>
    </lineage>
</organism>
<dbReference type="Gene3D" id="2.60.40.10">
    <property type="entry name" value="Immunoglobulins"/>
    <property type="match status" value="1"/>
</dbReference>
<dbReference type="Pfam" id="PF13620">
    <property type="entry name" value="CarboxypepD_reg"/>
    <property type="match status" value="1"/>
</dbReference>
<accession>X1HSC9</accession>
<gene>
    <name evidence="1" type="ORF">S03H2_34567</name>
</gene>
<feature type="non-terminal residue" evidence="1">
    <location>
        <position position="85"/>
    </location>
</feature>
<dbReference type="InterPro" id="IPR013783">
    <property type="entry name" value="Ig-like_fold"/>
</dbReference>
<name>X1HSC9_9ZZZZ</name>
<sequence length="85" mass="9526">MKKCKFIILFFLFLGVFSNFLLSQEGRGQARLKGVVVDKNGNPIEGVKVELESLVHKLVMTTKTNEKGKWSFIGLGRTVVRIKAS</sequence>
<dbReference type="InterPro" id="IPR008969">
    <property type="entry name" value="CarboxyPept-like_regulatory"/>
</dbReference>
<proteinExistence type="predicted"/>
<comment type="caution">
    <text evidence="1">The sequence shown here is derived from an EMBL/GenBank/DDBJ whole genome shotgun (WGS) entry which is preliminary data.</text>
</comment>
<evidence type="ECO:0000313" key="1">
    <source>
        <dbReference type="EMBL" id="GAH56754.1"/>
    </source>
</evidence>
<protein>
    <recommendedName>
        <fullName evidence="2">Carboxypeptidase regulatory-like domain-containing protein</fullName>
    </recommendedName>
</protein>
<reference evidence="1" key="1">
    <citation type="journal article" date="2014" name="Front. Microbiol.">
        <title>High frequency of phylogenetically diverse reductive dehalogenase-homologous genes in deep subseafloor sedimentary metagenomes.</title>
        <authorList>
            <person name="Kawai M."/>
            <person name="Futagami T."/>
            <person name="Toyoda A."/>
            <person name="Takaki Y."/>
            <person name="Nishi S."/>
            <person name="Hori S."/>
            <person name="Arai W."/>
            <person name="Tsubouchi T."/>
            <person name="Morono Y."/>
            <person name="Uchiyama I."/>
            <person name="Ito T."/>
            <person name="Fujiyama A."/>
            <person name="Inagaki F."/>
            <person name="Takami H."/>
        </authorList>
    </citation>
    <scope>NUCLEOTIDE SEQUENCE</scope>
    <source>
        <strain evidence="1">Expedition CK06-06</strain>
    </source>
</reference>